<gene>
    <name evidence="1" type="ORF">SAMN02745220_04131</name>
</gene>
<protein>
    <submittedName>
        <fullName evidence="1">ThiS family protein</fullName>
    </submittedName>
</protein>
<dbReference type="STRING" id="1121416.SAMN02745220_04131"/>
<proteinExistence type="predicted"/>
<dbReference type="InterPro" id="IPR003749">
    <property type="entry name" value="ThiS/MoaD-like"/>
</dbReference>
<dbReference type="InterPro" id="IPR012675">
    <property type="entry name" value="Beta-grasp_dom_sf"/>
</dbReference>
<evidence type="ECO:0000313" key="2">
    <source>
        <dbReference type="Proteomes" id="UP000184603"/>
    </source>
</evidence>
<keyword evidence="2" id="KW-1185">Reference proteome</keyword>
<dbReference type="OrthoDB" id="9801945at2"/>
<dbReference type="Proteomes" id="UP000184603">
    <property type="component" value="Unassembled WGS sequence"/>
</dbReference>
<sequence length="90" mass="9941">MVKKLMHQHNTKSISVKLHASLGQYKPIDADSLTFDMKISEEMTVLELLVLLSIPNEIIKMISLNDKLVKSTATLSDGDRLILFSTIAGG</sequence>
<dbReference type="EMBL" id="FRFE01000027">
    <property type="protein sequence ID" value="SHO51660.1"/>
    <property type="molecule type" value="Genomic_DNA"/>
</dbReference>
<dbReference type="SUPFAM" id="SSF54285">
    <property type="entry name" value="MoaD/ThiS"/>
    <property type="match status" value="1"/>
</dbReference>
<dbReference type="AlphaFoldDB" id="A0A1M7YGA6"/>
<evidence type="ECO:0000313" key="1">
    <source>
        <dbReference type="EMBL" id="SHO51660.1"/>
    </source>
</evidence>
<organism evidence="1 2">
    <name type="scientific">Desulfopila aestuarii DSM 18488</name>
    <dbReference type="NCBI Taxonomy" id="1121416"/>
    <lineage>
        <taxon>Bacteria</taxon>
        <taxon>Pseudomonadati</taxon>
        <taxon>Thermodesulfobacteriota</taxon>
        <taxon>Desulfobulbia</taxon>
        <taxon>Desulfobulbales</taxon>
        <taxon>Desulfocapsaceae</taxon>
        <taxon>Desulfopila</taxon>
    </lineage>
</organism>
<dbReference type="Gene3D" id="3.10.20.30">
    <property type="match status" value="1"/>
</dbReference>
<name>A0A1M7YGA6_9BACT</name>
<dbReference type="Pfam" id="PF02597">
    <property type="entry name" value="ThiS"/>
    <property type="match status" value="1"/>
</dbReference>
<dbReference type="InterPro" id="IPR016155">
    <property type="entry name" value="Mopterin_synth/thiamin_S_b"/>
</dbReference>
<dbReference type="RefSeq" id="WP_073615555.1">
    <property type="nucleotide sequence ID" value="NZ_FRFE01000027.1"/>
</dbReference>
<reference evidence="1 2" key="1">
    <citation type="submission" date="2016-12" db="EMBL/GenBank/DDBJ databases">
        <authorList>
            <person name="Song W.-J."/>
            <person name="Kurnit D.M."/>
        </authorList>
    </citation>
    <scope>NUCLEOTIDE SEQUENCE [LARGE SCALE GENOMIC DNA]</scope>
    <source>
        <strain evidence="1 2">DSM 18488</strain>
    </source>
</reference>
<accession>A0A1M7YGA6</accession>